<keyword evidence="2" id="KW-1185">Reference proteome</keyword>
<reference evidence="1 2" key="3">
    <citation type="journal article" date="2022" name="Microbiol. Spectr.">
        <title>Folding features and dynamics of 3D genome architecture in plant fungal pathogens.</title>
        <authorList>
            <person name="Xia C."/>
        </authorList>
    </citation>
    <scope>NUCLEOTIDE SEQUENCE [LARGE SCALE GENOMIC DNA]</scope>
    <source>
        <strain evidence="1 2">93-210</strain>
    </source>
</reference>
<feature type="non-terminal residue" evidence="1">
    <location>
        <position position="148"/>
    </location>
</feature>
<sequence length="148" mass="16378">MDWREDMWMSRTGKFYMLGGELPFAKIPGDSNPESDRLDTPPAIKMGLTLLFSQLEESVELSYHQLQTGVEEGHVSAALEQAQQERVTNQVWPKLKLIPQQPSRSGTFTKPTEPVEEVDMGFINIFGDARSVGPTTVAPKATVTGGKI</sequence>
<dbReference type="Proteomes" id="UP001060170">
    <property type="component" value="Chromosome 10"/>
</dbReference>
<accession>A0ACC0E534</accession>
<evidence type="ECO:0000313" key="1">
    <source>
        <dbReference type="EMBL" id="KAI7944762.1"/>
    </source>
</evidence>
<protein>
    <submittedName>
        <fullName evidence="1">Uncharacterized protein</fullName>
    </submittedName>
</protein>
<dbReference type="EMBL" id="CM045874">
    <property type="protein sequence ID" value="KAI7944762.1"/>
    <property type="molecule type" value="Genomic_DNA"/>
</dbReference>
<reference evidence="2" key="2">
    <citation type="journal article" date="2018" name="Mol. Plant Microbe Interact.">
        <title>Genome sequence resources for the wheat stripe rust pathogen (Puccinia striiformis f. sp. tritici) and the barley stripe rust pathogen (Puccinia striiformis f. sp. hordei).</title>
        <authorList>
            <person name="Xia C."/>
            <person name="Wang M."/>
            <person name="Yin C."/>
            <person name="Cornejo O.E."/>
            <person name="Hulbert S.H."/>
            <person name="Chen X."/>
        </authorList>
    </citation>
    <scope>NUCLEOTIDE SEQUENCE [LARGE SCALE GENOMIC DNA]</scope>
    <source>
        <strain evidence="2">93-210</strain>
    </source>
</reference>
<gene>
    <name evidence="1" type="ORF">MJO28_010457</name>
</gene>
<evidence type="ECO:0000313" key="2">
    <source>
        <dbReference type="Proteomes" id="UP001060170"/>
    </source>
</evidence>
<comment type="caution">
    <text evidence="1">The sequence shown here is derived from an EMBL/GenBank/DDBJ whole genome shotgun (WGS) entry which is preliminary data.</text>
</comment>
<proteinExistence type="predicted"/>
<reference evidence="2" key="1">
    <citation type="journal article" date="2018" name="BMC Genomics">
        <title>Genomic insights into host adaptation between the wheat stripe rust pathogen (Puccinia striiformis f. sp. tritici) and the barley stripe rust pathogen (Puccinia striiformis f. sp. hordei).</title>
        <authorList>
            <person name="Xia C."/>
            <person name="Wang M."/>
            <person name="Yin C."/>
            <person name="Cornejo O.E."/>
            <person name="Hulbert S.H."/>
            <person name="Chen X."/>
        </authorList>
    </citation>
    <scope>NUCLEOTIDE SEQUENCE [LARGE SCALE GENOMIC DNA]</scope>
    <source>
        <strain evidence="2">93-210</strain>
    </source>
</reference>
<organism evidence="1 2">
    <name type="scientific">Puccinia striiformis f. sp. tritici</name>
    <dbReference type="NCBI Taxonomy" id="168172"/>
    <lineage>
        <taxon>Eukaryota</taxon>
        <taxon>Fungi</taxon>
        <taxon>Dikarya</taxon>
        <taxon>Basidiomycota</taxon>
        <taxon>Pucciniomycotina</taxon>
        <taxon>Pucciniomycetes</taxon>
        <taxon>Pucciniales</taxon>
        <taxon>Pucciniaceae</taxon>
        <taxon>Puccinia</taxon>
    </lineage>
</organism>
<name>A0ACC0E534_9BASI</name>